<proteinExistence type="predicted"/>
<dbReference type="InterPro" id="IPR005625">
    <property type="entry name" value="PepSY-ass_TM"/>
</dbReference>
<evidence type="ECO:0000256" key="1">
    <source>
        <dbReference type="SAM" id="Phobius"/>
    </source>
</evidence>
<organism evidence="2 3">
    <name type="scientific">Aquitalea aquatica</name>
    <dbReference type="NCBI Taxonomy" id="3044273"/>
    <lineage>
        <taxon>Bacteria</taxon>
        <taxon>Pseudomonadati</taxon>
        <taxon>Pseudomonadota</taxon>
        <taxon>Betaproteobacteria</taxon>
        <taxon>Neisseriales</taxon>
        <taxon>Chromobacteriaceae</taxon>
        <taxon>Aquitalea</taxon>
    </lineage>
</organism>
<protein>
    <submittedName>
        <fullName evidence="2">PepSY domain-containing protein</fullName>
    </submittedName>
</protein>
<feature type="transmembrane region" description="Helical" evidence="1">
    <location>
        <begin position="12"/>
        <end position="32"/>
    </location>
</feature>
<sequence length="357" mass="39471">MKRIIILLHRYLGLAAALFAIVLGCSGSLLVFRQELQPTIPAQTLPAQSSPANYQAGYDTIRALHPQGEVTLRLADSRQDAIEARIRMPGHEDNTLWLDPVSGNILPVTNSTTDGWRWLHSLHERLLLSEGKTWVGVVGVVILLILLSGIIHWWPKNWSKAWRVRSDKGLAILIGDLHRCAGAAMLLLLLLSTLSGLVLAFNQPIRNWLTPAGHGKAGKQRLIKADAPRLPLDRLVSVAQRQLPQGRLTSISISAQPDKPVTLRLRLPGELHPNGSTLLSLDPYHATLLKLEKTEETTPWRRISSWALVLHDGSIGGLTQRILMCASGLLLMLLGISGVYQWLARRNKRLRQAKAAV</sequence>
<dbReference type="RefSeq" id="WP_181835626.1">
    <property type="nucleotide sequence ID" value="NZ_JACERN010000024.1"/>
</dbReference>
<accession>A0A838Y543</accession>
<dbReference type="PANTHER" id="PTHR34219">
    <property type="entry name" value="IRON-REGULATED INNER MEMBRANE PROTEIN-RELATED"/>
    <property type="match status" value="1"/>
</dbReference>
<dbReference type="AlphaFoldDB" id="A0A838Y543"/>
<dbReference type="PROSITE" id="PS51257">
    <property type="entry name" value="PROKAR_LIPOPROTEIN"/>
    <property type="match status" value="1"/>
</dbReference>
<feature type="transmembrane region" description="Helical" evidence="1">
    <location>
        <begin position="176"/>
        <end position="201"/>
    </location>
</feature>
<dbReference type="EMBL" id="JACERN010000024">
    <property type="protein sequence ID" value="MBA4708442.1"/>
    <property type="molecule type" value="Genomic_DNA"/>
</dbReference>
<dbReference type="Pfam" id="PF03929">
    <property type="entry name" value="PepSY_TM"/>
    <property type="match status" value="1"/>
</dbReference>
<dbReference type="Proteomes" id="UP000545606">
    <property type="component" value="Unassembled WGS sequence"/>
</dbReference>
<name>A0A838Y543_9NEIS</name>
<keyword evidence="3" id="KW-1185">Reference proteome</keyword>
<reference evidence="2 3" key="1">
    <citation type="submission" date="2020-07" db="EMBL/GenBank/DDBJ databases">
        <title>Draft genome sequence of violacein-producing bacteria and related species.</title>
        <authorList>
            <person name="Wilson H.S."/>
            <person name="De Leon M.E."/>
        </authorList>
    </citation>
    <scope>NUCLEOTIDE SEQUENCE [LARGE SCALE GENOMIC DNA]</scope>
    <source>
        <strain evidence="2 3">HSC-21Su07</strain>
    </source>
</reference>
<evidence type="ECO:0000313" key="3">
    <source>
        <dbReference type="Proteomes" id="UP000545606"/>
    </source>
</evidence>
<keyword evidence="1" id="KW-0812">Transmembrane</keyword>
<keyword evidence="1" id="KW-1133">Transmembrane helix</keyword>
<gene>
    <name evidence="2" type="ORF">H2Z84_08590</name>
</gene>
<comment type="caution">
    <text evidence="2">The sequence shown here is derived from an EMBL/GenBank/DDBJ whole genome shotgun (WGS) entry which is preliminary data.</text>
</comment>
<feature type="transmembrane region" description="Helical" evidence="1">
    <location>
        <begin position="134"/>
        <end position="155"/>
    </location>
</feature>
<feature type="transmembrane region" description="Helical" evidence="1">
    <location>
        <begin position="321"/>
        <end position="343"/>
    </location>
</feature>
<evidence type="ECO:0000313" key="2">
    <source>
        <dbReference type="EMBL" id="MBA4708442.1"/>
    </source>
</evidence>
<keyword evidence="1" id="KW-0472">Membrane</keyword>